<protein>
    <recommendedName>
        <fullName evidence="3">Galactosyl transferase GMA12/MNN10 family protein</fullName>
    </recommendedName>
</protein>
<dbReference type="EMBL" id="FQZF01000014">
    <property type="protein sequence ID" value="SHJ45201.1"/>
    <property type="molecule type" value="Genomic_DNA"/>
</dbReference>
<sequence length="287" mass="32544">MFRPVPDERAVMVQSADPVNYFEMLRLTARPNRDFCRRRKVRYACVQAVLYGFHPWQACYNRILFLHDLVAQGYGGWFLHLDADAYVHDRRFDIATYLDTHADRSFIIARGSGPEPWNVNDGVFFANCAHPDTQRIARLWMEGLDALPLERLRAAVEWVDQPDDQRLLHAVLRRQPALTDAFHYESAALINSPEASFTRQVLRAAERDPAQRVRRIARDVAQSLRRSGEPPDLLLPSLAAALKVPAPDIDAMGEAAAEPEALVAALRQLVAQWEQRQARQAEAAPTA</sequence>
<accession>A0A1M6JET0</accession>
<evidence type="ECO:0008006" key="3">
    <source>
        <dbReference type="Google" id="ProtNLM"/>
    </source>
</evidence>
<organism evidence="1 2">
    <name type="scientific">Muricoccus roseus</name>
    <dbReference type="NCBI Taxonomy" id="198092"/>
    <lineage>
        <taxon>Bacteria</taxon>
        <taxon>Pseudomonadati</taxon>
        <taxon>Pseudomonadota</taxon>
        <taxon>Alphaproteobacteria</taxon>
        <taxon>Acetobacterales</taxon>
        <taxon>Roseomonadaceae</taxon>
        <taxon>Muricoccus</taxon>
    </lineage>
</organism>
<evidence type="ECO:0000313" key="2">
    <source>
        <dbReference type="Proteomes" id="UP000184387"/>
    </source>
</evidence>
<dbReference type="SUPFAM" id="SSF53448">
    <property type="entry name" value="Nucleotide-diphospho-sugar transferases"/>
    <property type="match status" value="1"/>
</dbReference>
<reference evidence="1 2" key="1">
    <citation type="submission" date="2016-11" db="EMBL/GenBank/DDBJ databases">
        <authorList>
            <person name="Jaros S."/>
            <person name="Januszkiewicz K."/>
            <person name="Wedrychowicz H."/>
        </authorList>
    </citation>
    <scope>NUCLEOTIDE SEQUENCE [LARGE SCALE GENOMIC DNA]</scope>
    <source>
        <strain evidence="1 2">DSM 14916</strain>
    </source>
</reference>
<name>A0A1M6JET0_9PROT</name>
<dbReference type="OrthoDB" id="210346at2"/>
<dbReference type="STRING" id="198092.SAMN02745194_02594"/>
<dbReference type="AlphaFoldDB" id="A0A1M6JET0"/>
<keyword evidence="2" id="KW-1185">Reference proteome</keyword>
<evidence type="ECO:0000313" key="1">
    <source>
        <dbReference type="EMBL" id="SHJ45201.1"/>
    </source>
</evidence>
<dbReference type="RefSeq" id="WP_073135344.1">
    <property type="nucleotide sequence ID" value="NZ_FQZF01000014.1"/>
</dbReference>
<dbReference type="Proteomes" id="UP000184387">
    <property type="component" value="Unassembled WGS sequence"/>
</dbReference>
<proteinExistence type="predicted"/>
<dbReference type="InterPro" id="IPR029044">
    <property type="entry name" value="Nucleotide-diphossugar_trans"/>
</dbReference>
<gene>
    <name evidence="1" type="ORF">SAMN02745194_02594</name>
</gene>